<name>A0A6L5B9P4_APIGR</name>
<evidence type="ECO:0000259" key="8">
    <source>
        <dbReference type="SMART" id="SM01281"/>
    </source>
</evidence>
<feature type="region of interest" description="Disordered" evidence="7">
    <location>
        <begin position="1929"/>
        <end position="1959"/>
    </location>
</feature>
<evidence type="ECO:0000256" key="7">
    <source>
        <dbReference type="SAM" id="MobiDB-lite"/>
    </source>
</evidence>
<keyword evidence="3" id="KW-0805">Transcription regulation</keyword>
<dbReference type="InterPro" id="IPR019035">
    <property type="entry name" value="Mediator_Med12"/>
</dbReference>
<feature type="compositionally biased region" description="Polar residues" evidence="7">
    <location>
        <begin position="29"/>
        <end position="43"/>
    </location>
</feature>
<dbReference type="GO" id="GO:0003712">
    <property type="term" value="F:transcription coregulator activity"/>
    <property type="evidence" value="ECO:0007669"/>
    <property type="project" value="InterPro"/>
</dbReference>
<evidence type="ECO:0000256" key="3">
    <source>
        <dbReference type="ARBA" id="ARBA00023015"/>
    </source>
</evidence>
<dbReference type="Pfam" id="PF09497">
    <property type="entry name" value="Med12"/>
    <property type="match status" value="1"/>
</dbReference>
<sequence length="2259" mass="250703">MQRYHATSSTSAVNNNAIGGRSAKDSSRSEASPLTSNFPLNSRRQIQVTPYKLRCEKESLNSRLGPPDFNPPTLNCPEETLTREYVQSGYRETVEGLEESREISLSQAQAFSRPLVLKCKESIRKYHRAINEARARKRKEGQVYGVPLSGNLLTKPGTFVEQKPCGEDFRKKWMEGLSQPRKQLRSLADHVPHGYKKTTLFEVLIRNNVPILRATWFIKVTYLNQIRPGSSSTPEKTQYTRSEQWTKDVIDYLQHLLDEFVLRNKSLPIVNVRDRSSQISSGSMHHKNGKISSTVDSEDPSFQLKWWYVVRILQWHYTEKLLVPSLIVDWILKQLQEKESLGILQLLLPILYAVLETLVLSQSYVRKLVGVAVRFIREPATRGSDLVENSQRAYTASALVEMLRYLLIAVPDTFVALDCFPLPSSVVSHVVNDGGTLTKLSEDSGRVRNGPMESSSVGRDSGLEVQGQPLSINCVVSSIQKRATNLARAARPSHPGHNVAKAVQALDKALIKGDVTVAYKFLFEKGYDGAADTRWITEVSPCLLSSLKWIGTINLSFLCSVFFICEWATCDFRDVRTGPINGLKFTGGRDFSQVYIALRLLKLTRQNIQSSVRGKTDYISEIDDPMGGTGHMTNFFEKRSSRNISGLKRKLKSLEGKRKDLSEVFHSPGPLHDIIVCWIDQHESQNGEGFKRLQLLIIELTRSGIFYPQAYVRQLIVSGIMDEPGADMGRRMRHYKIIKQLPGPYICDALEEAQVVEEDLMAEAMHVYSNERRFVLSGLIGNHRSNYEKNNSSRKRKKCLNYGLDTSSFSAADQHTKESASNFSSGKITNSVAHLEELKVAISTLLQFPSLSSTSVDAGLVDMQGTNKKSVGSVIPMNDSGEGTPGCEECKRVKRQKLSEEKYLSGNSPNSLDDEDLWWMKEGSKSSESIRTDPPVKPSKQASRGRQKIVRKTQSLAQLASARIEGSLGASISHLCDSRISCPHHRSGNDVDASKSLGIGIPAGNIVSIGKALKQLRFVEKRVISVWLMATARKLVEEAEKDVVKVGQYTRQVPPADDRVSVRWKLGEEDLSAIMHLMDICYDQVSGVRFLLMLLAKVSHIASLHGGRNSFMSPRNAENNVCAVGETYLISILRRYENMLAATDLLPETLSALINRATVVLASNGRVSGSPSFVYACYLLKKYRNVKSITEWEKNLKATGDKRLISELESGRSSDGEYGFPLGVPAGVEDVDDFLRQKITGVRASRLGLSMKDIVQRHVDEAYQYYGRESKLNPGGTFKDHPSLEKVDDGHQIAQQTVMGLMECIRQTGGAAQEGDPTLVSSAVSAIVNNIGQVIAKMPDLTASGNSQSTSSSLSFARRTLRIHLNCLALLKEALGERQSRVFEIALATEASSAIAQMFAPGKNPRGQFHMSPESQDFNSNISNDTMNNTKPVLGRAAKSTAAVTALVVGAVLQGIATLERMVTVFRLKEGLDVVNYVRSMRSNSNGNSRSVGALKVENLIEVSVHWFRVLVGNCRTVCDGFLVELLGEASVLALSRMQRMLPLSLVFPPAYSIFAFVVWRPFILKFNTIAREDLPQLHHSLNLAINDVIKHLPFRDICLRDTTGFYDNVSADRTDSEFATMLELGGSHVHSKALAFVPLRARLFLNTMIDCKLPPHVAQDDRSRVLGHSESKLHYAENEAKILDRLVHVLDTLQPAKFHWQWVELRLLLNEQALVEKLESDTSLVEAIQSLYPDHDKVTAFENENNFIEIILTRLLVRPDAAPLYSEVVHLFGRSLEESMLLQTKWFLNGPDVLFGRKSIRQRLINIAESRGLSTKVQFWRPWGWCNSSYNLAKNKIEKGKFDVFSFEEGEVVDEGVDSNRNSKGPLKMLDVKTNIVCQQHETERALTELVVPCIDQSSDDSRNTFASDLIKQMNTIDQQISAVTRGSSKQPGTVASGVEVSSVKGNTRKGARGGSPGIARRAAVPVETVLPSSFALRASMSLRLQFLLRLLPLVCADRAPSGRNMRYMLASVILHLLGSRVVYEDLDQSNVALNSLSKRDVELVLDASSAASVDLSGENLFDRLLSVLHVLLSSSQPSWLKLKSNSKSATESLRSCTVFDRDVAESMQNDLNNMTLPDTIRWRIQTAMPVLFSSFRFSISCQMPAVSASALSALQPSTLISGLHPGNITPTQRNPVASARSATHGAGKNKPSALQQDLGMEMDPWTLLEEGTECGPSSNNTAIIGGSDQVKASSWLKGAVRVRRMDLTYIGSVDEDS</sequence>
<reference evidence="9" key="1">
    <citation type="submission" date="2020-01" db="EMBL/GenBank/DDBJ databases">
        <title>The Celery Genome Sequence Reveals Sequential Paleo-tetraploidization, Resistance Gene Elimination, Karyotype Evolution, and Functional Innovation in Apiales.</title>
        <authorList>
            <person name="Song X."/>
        </authorList>
    </citation>
    <scope>NUCLEOTIDE SEQUENCE</scope>
    <source>
        <tissue evidence="9">Leaf</tissue>
    </source>
</reference>
<protein>
    <recommendedName>
        <fullName evidence="8">Mediator complex subunit Med12 domain-containing protein</fullName>
    </recommendedName>
</protein>
<feature type="compositionally biased region" description="Polar residues" evidence="7">
    <location>
        <begin position="1"/>
        <end position="17"/>
    </location>
</feature>
<organism evidence="9 10">
    <name type="scientific">Apium graveolens</name>
    <name type="common">Celery</name>
    <dbReference type="NCBI Taxonomy" id="4045"/>
    <lineage>
        <taxon>Eukaryota</taxon>
        <taxon>Viridiplantae</taxon>
        <taxon>Streptophyta</taxon>
        <taxon>Embryophyta</taxon>
        <taxon>Tracheophyta</taxon>
        <taxon>Spermatophyta</taxon>
        <taxon>Magnoliopsida</taxon>
        <taxon>eudicotyledons</taxon>
        <taxon>Gunneridae</taxon>
        <taxon>Pentapetalae</taxon>
        <taxon>asterids</taxon>
        <taxon>campanulids</taxon>
        <taxon>Apiales</taxon>
        <taxon>Apiaceae</taxon>
        <taxon>Apioideae</taxon>
        <taxon>apioid superclade</taxon>
        <taxon>Apieae</taxon>
        <taxon>Apium</taxon>
    </lineage>
</organism>
<evidence type="ECO:0000256" key="6">
    <source>
        <dbReference type="SAM" id="Coils"/>
    </source>
</evidence>
<feature type="region of interest" description="Disordered" evidence="7">
    <location>
        <begin position="924"/>
        <end position="950"/>
    </location>
</feature>
<comment type="caution">
    <text evidence="9">The sequence shown here is derived from an EMBL/GenBank/DDBJ whole genome shotgun (WGS) entry which is preliminary data.</text>
</comment>
<evidence type="ECO:0000256" key="2">
    <source>
        <dbReference type="ARBA" id="ARBA00010289"/>
    </source>
</evidence>
<keyword evidence="5" id="KW-0539">Nucleus</keyword>
<keyword evidence="4" id="KW-0804">Transcription</keyword>
<keyword evidence="10" id="KW-1185">Reference proteome</keyword>
<evidence type="ECO:0000256" key="4">
    <source>
        <dbReference type="ARBA" id="ARBA00023163"/>
    </source>
</evidence>
<comment type="similarity">
    <text evidence="2">Belongs to the Mediator complex subunit 12 family.</text>
</comment>
<proteinExistence type="inferred from homology"/>
<dbReference type="GO" id="GO:0006357">
    <property type="term" value="P:regulation of transcription by RNA polymerase II"/>
    <property type="evidence" value="ECO:0007669"/>
    <property type="project" value="InterPro"/>
</dbReference>
<evidence type="ECO:0000256" key="1">
    <source>
        <dbReference type="ARBA" id="ARBA00004123"/>
    </source>
</evidence>
<keyword evidence="6" id="KW-0175">Coiled coil</keyword>
<dbReference type="PANTHER" id="PTHR46567:SF1">
    <property type="entry name" value="MEDIATOR OF RNA POLYMERASE II TRANSCRIPTION SUBUNIT 12"/>
    <property type="match status" value="1"/>
</dbReference>
<feature type="region of interest" description="Disordered" evidence="7">
    <location>
        <begin position="1"/>
        <end position="43"/>
    </location>
</feature>
<feature type="region of interest" description="Disordered" evidence="7">
    <location>
        <begin position="869"/>
        <end position="888"/>
    </location>
</feature>
<evidence type="ECO:0000313" key="9">
    <source>
        <dbReference type="EMBL" id="KAF1001567.1"/>
    </source>
</evidence>
<dbReference type="EMBL" id="WRXP01003797">
    <property type="protein sequence ID" value="KAF1001567.1"/>
    <property type="molecule type" value="Genomic_DNA"/>
</dbReference>
<dbReference type="PANTHER" id="PTHR46567">
    <property type="entry name" value="MEDIATOR OF RNA POLYMERASE II TRANSCRIPTION SUBUNIT 12"/>
    <property type="match status" value="1"/>
</dbReference>
<dbReference type="Proteomes" id="UP000593563">
    <property type="component" value="Unassembled WGS sequence"/>
</dbReference>
<dbReference type="SMART" id="SM01281">
    <property type="entry name" value="Med12"/>
    <property type="match status" value="1"/>
</dbReference>
<feature type="region of interest" description="Disordered" evidence="7">
    <location>
        <begin position="2175"/>
        <end position="2194"/>
    </location>
</feature>
<dbReference type="GO" id="GO:0016592">
    <property type="term" value="C:mediator complex"/>
    <property type="evidence" value="ECO:0007669"/>
    <property type="project" value="InterPro"/>
</dbReference>
<evidence type="ECO:0000313" key="10">
    <source>
        <dbReference type="Proteomes" id="UP000593563"/>
    </source>
</evidence>
<evidence type="ECO:0000256" key="5">
    <source>
        <dbReference type="ARBA" id="ARBA00023242"/>
    </source>
</evidence>
<feature type="region of interest" description="Disordered" evidence="7">
    <location>
        <begin position="441"/>
        <end position="461"/>
    </location>
</feature>
<accession>A0A6L5B9P4</accession>
<feature type="domain" description="Mediator complex subunit Med12" evidence="8">
    <location>
        <begin position="158"/>
        <end position="219"/>
    </location>
</feature>
<comment type="subcellular location">
    <subcellularLocation>
        <location evidence="1">Nucleus</location>
    </subcellularLocation>
</comment>
<feature type="coiled-coil region" evidence="6">
    <location>
        <begin position="637"/>
        <end position="664"/>
    </location>
</feature>
<gene>
    <name evidence="9" type="ORF">AG4045_030740</name>
</gene>